<organism evidence="1 2">
    <name type="scientific">Trichoglossum hirsutum</name>
    <dbReference type="NCBI Taxonomy" id="265104"/>
    <lineage>
        <taxon>Eukaryota</taxon>
        <taxon>Fungi</taxon>
        <taxon>Dikarya</taxon>
        <taxon>Ascomycota</taxon>
        <taxon>Pezizomycotina</taxon>
        <taxon>Geoglossomycetes</taxon>
        <taxon>Geoglossales</taxon>
        <taxon>Geoglossaceae</taxon>
        <taxon>Trichoglossum</taxon>
    </lineage>
</organism>
<evidence type="ECO:0000313" key="1">
    <source>
        <dbReference type="EMBL" id="KAH0556746.1"/>
    </source>
</evidence>
<name>A0A9P8L968_9PEZI</name>
<dbReference type="Proteomes" id="UP000750711">
    <property type="component" value="Unassembled WGS sequence"/>
</dbReference>
<dbReference type="AlphaFoldDB" id="A0A9P8L968"/>
<comment type="caution">
    <text evidence="1">The sequence shown here is derived from an EMBL/GenBank/DDBJ whole genome shotgun (WGS) entry which is preliminary data.</text>
</comment>
<keyword evidence="2" id="KW-1185">Reference proteome</keyword>
<proteinExistence type="predicted"/>
<reference evidence="1" key="1">
    <citation type="submission" date="2021-03" db="EMBL/GenBank/DDBJ databases">
        <title>Comparative genomics and phylogenomic investigation of the class Geoglossomycetes provide insights into ecological specialization and systematics.</title>
        <authorList>
            <person name="Melie T."/>
            <person name="Pirro S."/>
            <person name="Miller A.N."/>
            <person name="Quandt A."/>
        </authorList>
    </citation>
    <scope>NUCLEOTIDE SEQUENCE</scope>
    <source>
        <strain evidence="1">CAQ_001_2017</strain>
    </source>
</reference>
<gene>
    <name evidence="1" type="ORF">GP486_005464</name>
</gene>
<sequence length="549" mass="61916">MVKGGRAAPVYRNAPPAAGQVVRGLGVQQPVLGHHLNGVIGGGEVRGHLVSGLRAALSPIRGWFRQTRPHNQPEKLSQTKCNTVRGHDVRIDQFPWLDLDNPQTIRNSPVDAFIQKMITSSRDVGVLQDDFNHEDYMLYLDDCSRQYGRDIPAPPEDAGVSPEDNVPLQAGRLQAGKRKRVDDPGRTAKRYRPLERLTKEEWVTGVRGLQDHLWSTDRFYDIIPSNTIYIALDCKGKKILAVFPNGLDVTYGTNQAKQVIDNISYNIREYARSQPPPTVHDVRHIHHRQWVQENPHLASEDGRCGVYHWGTWTETGKDHKVIPTKETLKGGTRSNPSDGCHAFSYRVSTMKSFGPLTAAVDLLFTTVDPKLHKAYRAAYQCLDPGEKIFCTTEDPKKELFPLRAILVNTLTEPHVDGDDWIGGWSWISPFGSFSGGDICLPQLGVRVPLPPGGIAGLRGRELVHFTDKWSGSRYSIVHFFKESVRRCVRKYHQPRVTTAKTTAPFSRTRKTSHRIRKKKRYLINRAEKVKALRHHDNSEKKARVSVPLS</sequence>
<accession>A0A9P8L968</accession>
<dbReference type="Gene3D" id="3.60.130.30">
    <property type="match status" value="1"/>
</dbReference>
<dbReference type="EMBL" id="JAGHQM010001025">
    <property type="protein sequence ID" value="KAH0556746.1"/>
    <property type="molecule type" value="Genomic_DNA"/>
</dbReference>
<protein>
    <submittedName>
        <fullName evidence="1">Uncharacterized protein</fullName>
    </submittedName>
</protein>
<evidence type="ECO:0000313" key="2">
    <source>
        <dbReference type="Proteomes" id="UP000750711"/>
    </source>
</evidence>